<evidence type="ECO:0000313" key="6">
    <source>
        <dbReference type="Proteomes" id="UP001228690"/>
    </source>
</evidence>
<dbReference type="Pfam" id="PF00501">
    <property type="entry name" value="AMP-binding"/>
    <property type="match status" value="1"/>
</dbReference>
<keyword evidence="6" id="KW-1185">Reference proteome</keyword>
<evidence type="ECO:0000259" key="4">
    <source>
        <dbReference type="Pfam" id="PF00501"/>
    </source>
</evidence>
<dbReference type="PANTHER" id="PTHR43272">
    <property type="entry name" value="LONG-CHAIN-FATTY-ACID--COA LIGASE"/>
    <property type="match status" value="1"/>
</dbReference>
<accession>A0ABY8MF01</accession>
<evidence type="ECO:0000256" key="1">
    <source>
        <dbReference type="ARBA" id="ARBA00022741"/>
    </source>
</evidence>
<reference evidence="5 6" key="1">
    <citation type="submission" date="2023-04" db="EMBL/GenBank/DDBJ databases">
        <title>Spirochaete genome identified in red abalone sample constitutes a novel genus.</title>
        <authorList>
            <person name="Sharma S.P."/>
            <person name="Purcell C.M."/>
            <person name="Hyde J.R."/>
            <person name="Severin A.J."/>
        </authorList>
    </citation>
    <scope>NUCLEOTIDE SEQUENCE [LARGE SCALE GENOMIC DNA]</scope>
    <source>
        <strain evidence="5 6">SP-2023</strain>
    </source>
</reference>
<dbReference type="EMBL" id="CP123443">
    <property type="protein sequence ID" value="WGK68478.1"/>
    <property type="molecule type" value="Genomic_DNA"/>
</dbReference>
<proteinExistence type="predicted"/>
<dbReference type="InterPro" id="IPR045851">
    <property type="entry name" value="AMP-bd_C_sf"/>
</dbReference>
<gene>
    <name evidence="5" type="ORF">P0082_08295</name>
</gene>
<protein>
    <submittedName>
        <fullName evidence="5">AMP-binding protein</fullName>
    </submittedName>
</protein>
<dbReference type="PANTHER" id="PTHR43272:SF33">
    <property type="entry name" value="AMP-BINDING DOMAIN-CONTAINING PROTEIN-RELATED"/>
    <property type="match status" value="1"/>
</dbReference>
<dbReference type="Proteomes" id="UP001228690">
    <property type="component" value="Chromosome"/>
</dbReference>
<keyword evidence="1" id="KW-0547">Nucleotide-binding</keyword>
<sequence length="635" mass="70855">MAEWRDPQWEYFAIQSLRGKSFGDEWPTIPEFFQYTVERFPDNSAFTTFAGEQRESISYRELAQYVEALARSLQNLGLTAGDRVAVSGKNSPYWGIVYLAVLCAGCVVVPLDARQNGEFHKHLAEFTEAKAVFMDGDLLAKLEEAETEQPAYRKYLIQSRKDFADATGAKWETMWQMIESRKGDTTGALSSLAQIRSDDMAALLTTSGTTGNEKLAMLSHANFTSNLIQCVYPGLQEILSTDRLYLLLPMHHCYPMTAVFLEGISHGSELIFPRGLAVQQILQDLKDGKVTVFMGVPMLFNKIIQGVLNKVKAQPAAKQLMFRLMMGISGVSDRMGKAIGSKLFSGVLKAMGFDHIRILICGAGVLMPEVGEKYRRLGLNFIQGYGLTEAAPIVTLNPAGTSEVRSVGRLLPMITGRLESSPELSAPVVSVRGHEVGELCIDGPNKMSGYYKNPQATAEAFTEDGFLRTGDMGYFDRNGYFYITGRSKNVIVTAGGKNIYPEEIEELFQLCSWFEQVMVRGYREDGTEKTELVVYPKLSEDCVARIAADRDAFLSGDTVKDPAKQEEIIGVQLHREILADVQRISRKLPDYQRIGRVRVILLSLEMTTTQKIKRFLAESRFAQHNDGLLTESQDF</sequence>
<evidence type="ECO:0000256" key="2">
    <source>
        <dbReference type="ARBA" id="ARBA00022840"/>
    </source>
</evidence>
<dbReference type="InterPro" id="IPR042099">
    <property type="entry name" value="ANL_N_sf"/>
</dbReference>
<feature type="domain" description="AMP-dependent synthetase/ligase" evidence="4">
    <location>
        <begin position="33"/>
        <end position="451"/>
    </location>
</feature>
<keyword evidence="2" id="KW-0067">ATP-binding</keyword>
<organism evidence="5 6">
    <name type="scientific">Candidatus Haliotispira prima</name>
    <dbReference type="NCBI Taxonomy" id="3034016"/>
    <lineage>
        <taxon>Bacteria</taxon>
        <taxon>Pseudomonadati</taxon>
        <taxon>Spirochaetota</taxon>
        <taxon>Spirochaetia</taxon>
        <taxon>Spirochaetales</taxon>
        <taxon>Spirochaetaceae</taxon>
        <taxon>Candidatus Haliotispira</taxon>
    </lineage>
</organism>
<dbReference type="InterPro" id="IPR000873">
    <property type="entry name" value="AMP-dep_synth/lig_dom"/>
</dbReference>
<evidence type="ECO:0000313" key="5">
    <source>
        <dbReference type="EMBL" id="WGK68478.1"/>
    </source>
</evidence>
<evidence type="ECO:0000256" key="3">
    <source>
        <dbReference type="ARBA" id="ARBA00024484"/>
    </source>
</evidence>
<comment type="catalytic activity">
    <reaction evidence="3">
        <text>a long-chain fatty acid + ATP + CoA = a long-chain fatty acyl-CoA + AMP + diphosphate</text>
        <dbReference type="Rhea" id="RHEA:15421"/>
        <dbReference type="ChEBI" id="CHEBI:30616"/>
        <dbReference type="ChEBI" id="CHEBI:33019"/>
        <dbReference type="ChEBI" id="CHEBI:57287"/>
        <dbReference type="ChEBI" id="CHEBI:57560"/>
        <dbReference type="ChEBI" id="CHEBI:83139"/>
        <dbReference type="ChEBI" id="CHEBI:456215"/>
        <dbReference type="EC" id="6.2.1.3"/>
    </reaction>
    <physiologicalReaction direction="left-to-right" evidence="3">
        <dbReference type="Rhea" id="RHEA:15422"/>
    </physiologicalReaction>
</comment>
<dbReference type="Gene3D" id="3.30.300.30">
    <property type="match status" value="1"/>
</dbReference>
<dbReference type="SUPFAM" id="SSF56801">
    <property type="entry name" value="Acetyl-CoA synthetase-like"/>
    <property type="match status" value="1"/>
</dbReference>
<dbReference type="Gene3D" id="3.40.50.12780">
    <property type="entry name" value="N-terminal domain of ligase-like"/>
    <property type="match status" value="1"/>
</dbReference>
<name>A0ABY8MF01_9SPIO</name>
<dbReference type="RefSeq" id="WP_326926662.1">
    <property type="nucleotide sequence ID" value="NZ_CP123443.1"/>
</dbReference>